<dbReference type="AlphaFoldDB" id="X0XLG5"/>
<proteinExistence type="predicted"/>
<evidence type="ECO:0008006" key="2">
    <source>
        <dbReference type="Google" id="ProtNLM"/>
    </source>
</evidence>
<organism evidence="1">
    <name type="scientific">marine sediment metagenome</name>
    <dbReference type="NCBI Taxonomy" id="412755"/>
    <lineage>
        <taxon>unclassified sequences</taxon>
        <taxon>metagenomes</taxon>
        <taxon>ecological metagenomes</taxon>
    </lineage>
</organism>
<comment type="caution">
    <text evidence="1">The sequence shown here is derived from an EMBL/GenBank/DDBJ whole genome shotgun (WGS) entry which is preliminary data.</text>
</comment>
<reference evidence="1" key="1">
    <citation type="journal article" date="2014" name="Front. Microbiol.">
        <title>High frequency of phylogenetically diverse reductive dehalogenase-homologous genes in deep subseafloor sedimentary metagenomes.</title>
        <authorList>
            <person name="Kawai M."/>
            <person name="Futagami T."/>
            <person name="Toyoda A."/>
            <person name="Takaki Y."/>
            <person name="Nishi S."/>
            <person name="Hori S."/>
            <person name="Arai W."/>
            <person name="Tsubouchi T."/>
            <person name="Morono Y."/>
            <person name="Uchiyama I."/>
            <person name="Ito T."/>
            <person name="Fujiyama A."/>
            <person name="Inagaki F."/>
            <person name="Takami H."/>
        </authorList>
    </citation>
    <scope>NUCLEOTIDE SEQUENCE</scope>
    <source>
        <strain evidence="1">Expedition CK06-06</strain>
    </source>
</reference>
<gene>
    <name evidence="1" type="ORF">S01H1_68958</name>
</gene>
<evidence type="ECO:0000313" key="1">
    <source>
        <dbReference type="EMBL" id="GAG36182.1"/>
    </source>
</evidence>
<protein>
    <recommendedName>
        <fullName evidence="2">LexA repressor DNA-binding domain-containing protein</fullName>
    </recommendedName>
</protein>
<sequence length="76" mass="8684">MARGMRESQNVVLQLFVKHGNMTDKAMLQKAGEYKVPQSSSGLRTRRNELVKQGRLERKGTWDAKGGRREILWGLV</sequence>
<accession>X0XLG5</accession>
<dbReference type="EMBL" id="BARS01045754">
    <property type="protein sequence ID" value="GAG36182.1"/>
    <property type="molecule type" value="Genomic_DNA"/>
</dbReference>
<name>X0XLG5_9ZZZZ</name>